<keyword evidence="1" id="KW-0812">Transmembrane</keyword>
<name>A0A1M7F6W3_9FLAO</name>
<sequence>MLVVDFIVFFDIVFFILNFNVSFFSLKKHIKSNLSIKNK</sequence>
<dbReference type="EMBL" id="FRCL01000002">
    <property type="protein sequence ID" value="SHL99791.1"/>
    <property type="molecule type" value="Genomic_DNA"/>
</dbReference>
<feature type="transmembrane region" description="Helical" evidence="1">
    <location>
        <begin position="6"/>
        <end position="26"/>
    </location>
</feature>
<keyword evidence="1" id="KW-1133">Transmembrane helix</keyword>
<dbReference type="AlphaFoldDB" id="A0A1M7F6W3"/>
<protein>
    <submittedName>
        <fullName evidence="2">Uncharacterized protein</fullName>
    </submittedName>
</protein>
<keyword evidence="3" id="KW-1185">Reference proteome</keyword>
<evidence type="ECO:0000256" key="1">
    <source>
        <dbReference type="SAM" id="Phobius"/>
    </source>
</evidence>
<dbReference type="Proteomes" id="UP000184092">
    <property type="component" value="Unassembled WGS sequence"/>
</dbReference>
<evidence type="ECO:0000313" key="2">
    <source>
        <dbReference type="EMBL" id="SHL99791.1"/>
    </source>
</evidence>
<gene>
    <name evidence="2" type="ORF">SAMN05216269_10258</name>
</gene>
<proteinExistence type="predicted"/>
<evidence type="ECO:0000313" key="3">
    <source>
        <dbReference type="Proteomes" id="UP000184092"/>
    </source>
</evidence>
<accession>A0A1M7F6W3</accession>
<keyword evidence="1" id="KW-0472">Membrane</keyword>
<organism evidence="2 3">
    <name type="scientific">Flavobacterium xinjiangense</name>
    <dbReference type="NCBI Taxonomy" id="178356"/>
    <lineage>
        <taxon>Bacteria</taxon>
        <taxon>Pseudomonadati</taxon>
        <taxon>Bacteroidota</taxon>
        <taxon>Flavobacteriia</taxon>
        <taxon>Flavobacteriales</taxon>
        <taxon>Flavobacteriaceae</taxon>
        <taxon>Flavobacterium</taxon>
    </lineage>
</organism>
<dbReference type="STRING" id="178356.SAMN05216269_10258"/>
<reference evidence="3" key="1">
    <citation type="submission" date="2016-11" db="EMBL/GenBank/DDBJ databases">
        <authorList>
            <person name="Varghese N."/>
            <person name="Submissions S."/>
        </authorList>
    </citation>
    <scope>NUCLEOTIDE SEQUENCE [LARGE SCALE GENOMIC DNA]</scope>
    <source>
        <strain evidence="3">CGMCC 1.2749</strain>
    </source>
</reference>